<dbReference type="PANTHER" id="PTHR12872:SF1">
    <property type="entry name" value="ALPHA-N-ACETYLGLUCOSAMINIDASE"/>
    <property type="match status" value="1"/>
</dbReference>
<dbReference type="AlphaFoldDB" id="A0A1Y3BIC2"/>
<accession>A0A1Y3BIC2</accession>
<dbReference type="InterPro" id="IPR024733">
    <property type="entry name" value="NAGLU_tim-barrel"/>
</dbReference>
<evidence type="ECO:0000313" key="2">
    <source>
        <dbReference type="EMBL" id="OTF79573.1"/>
    </source>
</evidence>
<gene>
    <name evidence="2" type="ORF">BLA29_012553</name>
</gene>
<dbReference type="Pfam" id="PF05089">
    <property type="entry name" value="NAGLU"/>
    <property type="match status" value="1"/>
</dbReference>
<evidence type="ECO:0000313" key="3">
    <source>
        <dbReference type="Proteomes" id="UP000194236"/>
    </source>
</evidence>
<feature type="domain" description="Alpha-N-acetylglucosaminidase tim-barrel" evidence="1">
    <location>
        <begin position="1"/>
        <end position="67"/>
    </location>
</feature>
<dbReference type="Proteomes" id="UP000194236">
    <property type="component" value="Unassembled WGS sequence"/>
</dbReference>
<dbReference type="Gene3D" id="3.20.20.80">
    <property type="entry name" value="Glycosidases"/>
    <property type="match status" value="1"/>
</dbReference>
<proteinExistence type="predicted"/>
<protein>
    <submittedName>
        <fullName evidence="2">N-acetylglucosaminidase, alpha-like protein</fullName>
    </submittedName>
</protein>
<reference evidence="2 3" key="1">
    <citation type="submission" date="2017-03" db="EMBL/GenBank/DDBJ databases">
        <title>Genome Survey of Euroglyphus maynei.</title>
        <authorList>
            <person name="Arlian L.G."/>
            <person name="Morgan M.S."/>
            <person name="Rider S.D."/>
        </authorList>
    </citation>
    <scope>NUCLEOTIDE SEQUENCE [LARGE SCALE GENOMIC DNA]</scope>
    <source>
        <strain evidence="2">Arlian Lab</strain>
        <tissue evidence="2">Whole body</tissue>
    </source>
</reference>
<organism evidence="2 3">
    <name type="scientific">Euroglyphus maynei</name>
    <name type="common">Mayne's house dust mite</name>
    <dbReference type="NCBI Taxonomy" id="6958"/>
    <lineage>
        <taxon>Eukaryota</taxon>
        <taxon>Metazoa</taxon>
        <taxon>Ecdysozoa</taxon>
        <taxon>Arthropoda</taxon>
        <taxon>Chelicerata</taxon>
        <taxon>Arachnida</taxon>
        <taxon>Acari</taxon>
        <taxon>Acariformes</taxon>
        <taxon>Sarcoptiformes</taxon>
        <taxon>Astigmata</taxon>
        <taxon>Psoroptidia</taxon>
        <taxon>Analgoidea</taxon>
        <taxon>Pyroglyphidae</taxon>
        <taxon>Pyroglyphinae</taxon>
        <taxon>Euroglyphus</taxon>
    </lineage>
</organism>
<sequence length="68" mass="8104">MALHGINLPLAFNGQEIVYRRTFQRFNMTTEEIDNYFTGSAFLAWNRMGNIQTWSGPLSEYWHQYQLQ</sequence>
<name>A0A1Y3BIC2_EURMA</name>
<feature type="non-terminal residue" evidence="2">
    <location>
        <position position="68"/>
    </location>
</feature>
<dbReference type="PANTHER" id="PTHR12872">
    <property type="entry name" value="ALPHA-N-ACETYLGLUCOSAMINIDASE"/>
    <property type="match status" value="1"/>
</dbReference>
<evidence type="ECO:0000259" key="1">
    <source>
        <dbReference type="Pfam" id="PF05089"/>
    </source>
</evidence>
<dbReference type="OrthoDB" id="64736at2759"/>
<comment type="caution">
    <text evidence="2">The sequence shown here is derived from an EMBL/GenBank/DDBJ whole genome shotgun (WGS) entry which is preliminary data.</text>
</comment>
<keyword evidence="3" id="KW-1185">Reference proteome</keyword>
<dbReference type="EMBL" id="MUJZ01022433">
    <property type="protein sequence ID" value="OTF79573.1"/>
    <property type="molecule type" value="Genomic_DNA"/>
</dbReference>
<dbReference type="InterPro" id="IPR007781">
    <property type="entry name" value="NAGLU"/>
</dbReference>